<feature type="signal peptide" evidence="1">
    <location>
        <begin position="1"/>
        <end position="33"/>
    </location>
</feature>
<proteinExistence type="predicted"/>
<evidence type="ECO:0000313" key="4">
    <source>
        <dbReference type="Proteomes" id="UP001153069"/>
    </source>
</evidence>
<dbReference type="AlphaFoldDB" id="A0A9N8EJC5"/>
<dbReference type="Proteomes" id="UP001153069">
    <property type="component" value="Unassembled WGS sequence"/>
</dbReference>
<dbReference type="EMBL" id="CAICTM010001091">
    <property type="protein sequence ID" value="CAB9520321.1"/>
    <property type="molecule type" value="Genomic_DNA"/>
</dbReference>
<dbReference type="PROSITE" id="PS51670">
    <property type="entry name" value="SHKT"/>
    <property type="match status" value="1"/>
</dbReference>
<dbReference type="SMART" id="SM00254">
    <property type="entry name" value="ShKT"/>
    <property type="match status" value="1"/>
</dbReference>
<feature type="chain" id="PRO_5040211390" evidence="1">
    <location>
        <begin position="34"/>
        <end position="164"/>
    </location>
</feature>
<reference evidence="3" key="1">
    <citation type="submission" date="2020-06" db="EMBL/GenBank/DDBJ databases">
        <authorList>
            <consortium name="Plant Systems Biology data submission"/>
        </authorList>
    </citation>
    <scope>NUCLEOTIDE SEQUENCE</scope>
    <source>
        <strain evidence="3">D6</strain>
    </source>
</reference>
<name>A0A9N8EJC5_9STRA</name>
<protein>
    <submittedName>
        <fullName evidence="3">Prolyl 4-hydroxylase</fullName>
    </submittedName>
</protein>
<feature type="domain" description="ShKT" evidence="2">
    <location>
        <begin position="119"/>
        <end position="153"/>
    </location>
</feature>
<accession>A0A9N8EJC5</accession>
<evidence type="ECO:0000313" key="3">
    <source>
        <dbReference type="EMBL" id="CAB9520321.1"/>
    </source>
</evidence>
<gene>
    <name evidence="3" type="ORF">SEMRO_1093_G240390.1</name>
</gene>
<sequence>MPRPRISPRRPHFLVGTLALILLLSFCIPCCQARSCVAVPSSTTGVDEHQCTDDPLLLAQAVDPTTGEQTGRYNLGLSQRIDGTESEKQAIRDVLERMEHYFIHEVLSHPEYASARNRCKNLNELCAFWVAVGECESNRIFMLSNCALACRFCLLLNTDLPTSS</sequence>
<keyword evidence="4" id="KW-1185">Reference proteome</keyword>
<dbReference type="OrthoDB" id="291007at2759"/>
<evidence type="ECO:0000259" key="2">
    <source>
        <dbReference type="PROSITE" id="PS51670"/>
    </source>
</evidence>
<comment type="caution">
    <text evidence="3">The sequence shown here is derived from an EMBL/GenBank/DDBJ whole genome shotgun (WGS) entry which is preliminary data.</text>
</comment>
<dbReference type="InterPro" id="IPR003582">
    <property type="entry name" value="ShKT_dom"/>
</dbReference>
<keyword evidence="1" id="KW-0732">Signal</keyword>
<organism evidence="3 4">
    <name type="scientific">Seminavis robusta</name>
    <dbReference type="NCBI Taxonomy" id="568900"/>
    <lineage>
        <taxon>Eukaryota</taxon>
        <taxon>Sar</taxon>
        <taxon>Stramenopiles</taxon>
        <taxon>Ochrophyta</taxon>
        <taxon>Bacillariophyta</taxon>
        <taxon>Bacillariophyceae</taxon>
        <taxon>Bacillariophycidae</taxon>
        <taxon>Naviculales</taxon>
        <taxon>Naviculaceae</taxon>
        <taxon>Seminavis</taxon>
    </lineage>
</organism>
<evidence type="ECO:0000256" key="1">
    <source>
        <dbReference type="SAM" id="SignalP"/>
    </source>
</evidence>
<dbReference type="Pfam" id="PF01549">
    <property type="entry name" value="ShK"/>
    <property type="match status" value="1"/>
</dbReference>